<name>A0A9E3H759_9NOST</name>
<proteinExistence type="predicted"/>
<dbReference type="Proteomes" id="UP000813215">
    <property type="component" value="Unassembled WGS sequence"/>
</dbReference>
<gene>
    <name evidence="1" type="ORF">KME28_09110</name>
</gene>
<dbReference type="AlphaFoldDB" id="A0A9E3H759"/>
<accession>A0A9E3H759</accession>
<protein>
    <submittedName>
        <fullName evidence="1">Uncharacterized protein</fullName>
    </submittedName>
</protein>
<sequence>MLRLYHLIIGAALLVFVPLGLKVTGSNSSQKSDSAKVVQVSRATTASPNGNNVWKKFVEKTASPKGWQVLPCDGNTSLLCISANGQRIGTVEMLILPLEKQPNFQKFLAQAGIDPSKKIDSQNPQYQTQLSSALNTWVNEHYAGLEKDRQGSYGDRINFSSYPSQKVQIGKLPGVRYGFVGLKRQGGVQEQHVGYVTFDGKALYVIATAFDPASQTGKFDKLENLAVFEPYLDAIALNLRLPNSI</sequence>
<evidence type="ECO:0000313" key="2">
    <source>
        <dbReference type="Proteomes" id="UP000813215"/>
    </source>
</evidence>
<dbReference type="EMBL" id="JAHHHW010000075">
    <property type="protein sequence ID" value="MBW4431872.1"/>
    <property type="molecule type" value="Genomic_DNA"/>
</dbReference>
<reference evidence="1" key="1">
    <citation type="submission" date="2021-05" db="EMBL/GenBank/DDBJ databases">
        <authorList>
            <person name="Pietrasiak N."/>
            <person name="Ward R."/>
            <person name="Stajich J.E."/>
            <person name="Kurbessoian T."/>
        </authorList>
    </citation>
    <scope>NUCLEOTIDE SEQUENCE</scope>
    <source>
        <strain evidence="1">HA4357-MV3</strain>
    </source>
</reference>
<comment type="caution">
    <text evidence="1">The sequence shown here is derived from an EMBL/GenBank/DDBJ whole genome shotgun (WGS) entry which is preliminary data.</text>
</comment>
<reference evidence="1" key="2">
    <citation type="journal article" date="2022" name="Microbiol. Resour. Announc.">
        <title>Metagenome Sequencing to Explore Phylogenomics of Terrestrial Cyanobacteria.</title>
        <authorList>
            <person name="Ward R.D."/>
            <person name="Stajich J.E."/>
            <person name="Johansen J.R."/>
            <person name="Huntemann M."/>
            <person name="Clum A."/>
            <person name="Foster B."/>
            <person name="Foster B."/>
            <person name="Roux S."/>
            <person name="Palaniappan K."/>
            <person name="Varghese N."/>
            <person name="Mukherjee S."/>
            <person name="Reddy T.B.K."/>
            <person name="Daum C."/>
            <person name="Copeland A."/>
            <person name="Chen I.A."/>
            <person name="Ivanova N.N."/>
            <person name="Kyrpides N.C."/>
            <person name="Shapiro N."/>
            <person name="Eloe-Fadrosh E.A."/>
            <person name="Pietrasiak N."/>
        </authorList>
    </citation>
    <scope>NUCLEOTIDE SEQUENCE</scope>
    <source>
        <strain evidence="1">HA4357-MV3</strain>
    </source>
</reference>
<evidence type="ECO:0000313" key="1">
    <source>
        <dbReference type="EMBL" id="MBW4431872.1"/>
    </source>
</evidence>
<organism evidence="1 2">
    <name type="scientific">Pelatocladus maniniholoensis HA4357-MV3</name>
    <dbReference type="NCBI Taxonomy" id="1117104"/>
    <lineage>
        <taxon>Bacteria</taxon>
        <taxon>Bacillati</taxon>
        <taxon>Cyanobacteriota</taxon>
        <taxon>Cyanophyceae</taxon>
        <taxon>Nostocales</taxon>
        <taxon>Nostocaceae</taxon>
        <taxon>Pelatocladus</taxon>
    </lineage>
</organism>